<dbReference type="PANTHER" id="PTHR47755:SF1">
    <property type="entry name" value="CELL DIVISION PROTEIN FTSX"/>
    <property type="match status" value="1"/>
</dbReference>
<keyword evidence="9 10" id="KW-0131">Cell cycle</keyword>
<evidence type="ECO:0000256" key="11">
    <source>
        <dbReference type="SAM" id="Phobius"/>
    </source>
</evidence>
<evidence type="ECO:0000313" key="14">
    <source>
        <dbReference type="EMBL" id="TWH76956.1"/>
    </source>
</evidence>
<feature type="transmembrane region" description="Helical" evidence="11">
    <location>
        <begin position="251"/>
        <end position="268"/>
    </location>
</feature>
<dbReference type="InterPro" id="IPR003838">
    <property type="entry name" value="ABC3_permease_C"/>
</dbReference>
<feature type="transmembrane region" description="Helical" evidence="11">
    <location>
        <begin position="225"/>
        <end position="245"/>
    </location>
</feature>
<evidence type="ECO:0000256" key="5">
    <source>
        <dbReference type="ARBA" id="ARBA00022618"/>
    </source>
</evidence>
<dbReference type="AlphaFoldDB" id="A0A562J194"/>
<feature type="domain" description="ABC3 transporter permease C-terminal" evidence="12">
    <location>
        <begin position="176"/>
        <end position="299"/>
    </location>
</feature>
<evidence type="ECO:0000259" key="13">
    <source>
        <dbReference type="Pfam" id="PF18075"/>
    </source>
</evidence>
<dbReference type="Gene3D" id="3.30.70.3040">
    <property type="match status" value="1"/>
</dbReference>
<evidence type="ECO:0000256" key="6">
    <source>
        <dbReference type="ARBA" id="ARBA00022692"/>
    </source>
</evidence>
<keyword evidence="7 11" id="KW-1133">Transmembrane helix</keyword>
<comment type="function">
    <text evidence="10">Part of the ABC transporter FtsEX involved in asymmetric cellular division facilitating the initiation of sporulation.</text>
</comment>
<keyword evidence="4 10" id="KW-1003">Cell membrane</keyword>
<feature type="transmembrane region" description="Helical" evidence="11">
    <location>
        <begin position="21"/>
        <end position="46"/>
    </location>
</feature>
<evidence type="ECO:0000256" key="3">
    <source>
        <dbReference type="ARBA" id="ARBA00021907"/>
    </source>
</evidence>
<organism evidence="14 15">
    <name type="scientific">Sedimentibacter saalensis</name>
    <dbReference type="NCBI Taxonomy" id="130788"/>
    <lineage>
        <taxon>Bacteria</taxon>
        <taxon>Bacillati</taxon>
        <taxon>Bacillota</taxon>
        <taxon>Tissierellia</taxon>
        <taxon>Sedimentibacter</taxon>
    </lineage>
</organism>
<evidence type="ECO:0000256" key="8">
    <source>
        <dbReference type="ARBA" id="ARBA00023136"/>
    </source>
</evidence>
<dbReference type="Pfam" id="PF02687">
    <property type="entry name" value="FtsX"/>
    <property type="match status" value="1"/>
</dbReference>
<sequence length="301" mass="33374">MNPKKIKYIFKQALKSMWRNRMMGLASVGSVTAVLIILGFVLIVVLNVNNVALVTKETFDEIAVYLDDDISEDQIKEMGDSFKEIDGVLGVAFQTKDYALDKLKEDWGKDAFLLEGLRVNPLPNTYIVQLKDVSMSEQVISKLETFEGVEDVQYYKDAVNSLIKIADFVKRLGAGLIIMLLLISIFIISNTIKITVLNRHKEIELMQYIGATNGYVRGPFMIEGILLGLIGSLVAILIISLGYNYIINYLAGRYVALLSGISGYMVGVEMILNDLIIIFLTIGIGIGILGSLVSLKKFLSV</sequence>
<evidence type="ECO:0000256" key="10">
    <source>
        <dbReference type="PIRNR" id="PIRNR003097"/>
    </source>
</evidence>
<gene>
    <name evidence="14" type="ORF">LY60_03585</name>
</gene>
<evidence type="ECO:0000256" key="7">
    <source>
        <dbReference type="ARBA" id="ARBA00022989"/>
    </source>
</evidence>
<evidence type="ECO:0000256" key="2">
    <source>
        <dbReference type="ARBA" id="ARBA00007379"/>
    </source>
</evidence>
<evidence type="ECO:0000313" key="15">
    <source>
        <dbReference type="Proteomes" id="UP000315343"/>
    </source>
</evidence>
<dbReference type="InterPro" id="IPR058204">
    <property type="entry name" value="FtsX_firmicutes-type"/>
</dbReference>
<dbReference type="PIRSF" id="PIRSF003097">
    <property type="entry name" value="FtsX"/>
    <property type="match status" value="1"/>
</dbReference>
<comment type="similarity">
    <text evidence="2 10">Belongs to the ABC-4 integral membrane protein family. FtsX subfamily.</text>
</comment>
<name>A0A562J194_9FIRM</name>
<evidence type="ECO:0000256" key="9">
    <source>
        <dbReference type="ARBA" id="ARBA00023306"/>
    </source>
</evidence>
<comment type="caution">
    <text evidence="14">The sequence shown here is derived from an EMBL/GenBank/DDBJ whole genome shotgun (WGS) entry which is preliminary data.</text>
</comment>
<dbReference type="EMBL" id="VLKH01000015">
    <property type="protein sequence ID" value="TWH76956.1"/>
    <property type="molecule type" value="Genomic_DNA"/>
</dbReference>
<keyword evidence="8 10" id="KW-0472">Membrane</keyword>
<evidence type="ECO:0000259" key="12">
    <source>
        <dbReference type="Pfam" id="PF02687"/>
    </source>
</evidence>
<dbReference type="GO" id="GO:0051301">
    <property type="term" value="P:cell division"/>
    <property type="evidence" value="ECO:0007669"/>
    <property type="project" value="UniProtKB-KW"/>
</dbReference>
<evidence type="ECO:0000256" key="4">
    <source>
        <dbReference type="ARBA" id="ARBA00022475"/>
    </source>
</evidence>
<evidence type="ECO:0000256" key="1">
    <source>
        <dbReference type="ARBA" id="ARBA00004651"/>
    </source>
</evidence>
<dbReference type="NCBIfam" id="NF038347">
    <property type="entry name" value="FtsX_Gpos"/>
    <property type="match status" value="1"/>
</dbReference>
<proteinExistence type="inferred from homology"/>
<feature type="transmembrane region" description="Helical" evidence="11">
    <location>
        <begin position="275"/>
        <end position="295"/>
    </location>
</feature>
<feature type="domain" description="FtsX extracellular" evidence="13">
    <location>
        <begin position="61"/>
        <end position="152"/>
    </location>
</feature>
<dbReference type="PANTHER" id="PTHR47755">
    <property type="entry name" value="CELL DIVISION PROTEIN FTSX"/>
    <property type="match status" value="1"/>
</dbReference>
<reference evidence="14 15" key="1">
    <citation type="submission" date="2019-07" db="EMBL/GenBank/DDBJ databases">
        <title>Genomic Encyclopedia of Type Strains, Phase I: the one thousand microbial genomes (KMG-I) project.</title>
        <authorList>
            <person name="Kyrpides N."/>
        </authorList>
    </citation>
    <scope>NUCLEOTIDE SEQUENCE [LARGE SCALE GENOMIC DNA]</scope>
    <source>
        <strain evidence="14 15">DSM 13558</strain>
    </source>
</reference>
<dbReference type="InterPro" id="IPR040690">
    <property type="entry name" value="FtsX_ECD"/>
</dbReference>
<dbReference type="RefSeq" id="WP_145086943.1">
    <property type="nucleotide sequence ID" value="NZ_JAYFNS010000041.1"/>
</dbReference>
<dbReference type="Proteomes" id="UP000315343">
    <property type="component" value="Unassembled WGS sequence"/>
</dbReference>
<feature type="transmembrane region" description="Helical" evidence="11">
    <location>
        <begin position="172"/>
        <end position="192"/>
    </location>
</feature>
<dbReference type="OrthoDB" id="9812531at2"/>
<keyword evidence="15" id="KW-1185">Reference proteome</keyword>
<protein>
    <recommendedName>
        <fullName evidence="3 10">Cell division protein FtsX</fullName>
    </recommendedName>
</protein>
<keyword evidence="5 10" id="KW-0132">Cell division</keyword>
<dbReference type="GO" id="GO:0005886">
    <property type="term" value="C:plasma membrane"/>
    <property type="evidence" value="ECO:0007669"/>
    <property type="project" value="UniProtKB-SubCell"/>
</dbReference>
<keyword evidence="6 11" id="KW-0812">Transmembrane</keyword>
<accession>A0A562J194</accession>
<dbReference type="InterPro" id="IPR004513">
    <property type="entry name" value="FtsX"/>
</dbReference>
<comment type="subcellular location">
    <subcellularLocation>
        <location evidence="1">Cell membrane</location>
        <topology evidence="1">Multi-pass membrane protein</topology>
    </subcellularLocation>
</comment>
<dbReference type="Pfam" id="PF18075">
    <property type="entry name" value="FtsX_ECD"/>
    <property type="match status" value="1"/>
</dbReference>